<dbReference type="STRING" id="30732.ENSOMEP00000030093"/>
<dbReference type="PaxDb" id="30732-ENSOMEP00000030093"/>
<organism evidence="2 3">
    <name type="scientific">Oryzias melastigma</name>
    <name type="common">Marine medaka</name>
    <dbReference type="NCBI Taxonomy" id="30732"/>
    <lineage>
        <taxon>Eukaryota</taxon>
        <taxon>Metazoa</taxon>
        <taxon>Chordata</taxon>
        <taxon>Craniata</taxon>
        <taxon>Vertebrata</taxon>
        <taxon>Euteleostomi</taxon>
        <taxon>Actinopterygii</taxon>
        <taxon>Neopterygii</taxon>
        <taxon>Teleostei</taxon>
        <taxon>Neoteleostei</taxon>
        <taxon>Acanthomorphata</taxon>
        <taxon>Ovalentaria</taxon>
        <taxon>Atherinomorphae</taxon>
        <taxon>Beloniformes</taxon>
        <taxon>Adrianichthyidae</taxon>
        <taxon>Oryziinae</taxon>
        <taxon>Oryzias</taxon>
    </lineage>
</organism>
<dbReference type="AlphaFoldDB" id="A0A3B3DJ07"/>
<dbReference type="InterPro" id="IPR000626">
    <property type="entry name" value="Ubiquitin-like_dom"/>
</dbReference>
<reference evidence="2" key="2">
    <citation type="submission" date="2025-09" db="UniProtKB">
        <authorList>
            <consortium name="Ensembl"/>
        </authorList>
    </citation>
    <scope>IDENTIFICATION</scope>
</reference>
<feature type="domain" description="Ubiquitin-like" evidence="1">
    <location>
        <begin position="32"/>
        <end position="88"/>
    </location>
</feature>
<dbReference type="Proteomes" id="UP000261560">
    <property type="component" value="Unplaced"/>
</dbReference>
<dbReference type="Gene3D" id="3.10.20.90">
    <property type="entry name" value="Phosphatidylinositol 3-kinase Catalytic Subunit, Chain A, domain 1"/>
    <property type="match status" value="1"/>
</dbReference>
<dbReference type="Ensembl" id="ENSOMET00000020189.1">
    <property type="protein sequence ID" value="ENSOMEP00000030093.1"/>
    <property type="gene ID" value="ENSOMEG00000014162.1"/>
</dbReference>
<dbReference type="SUPFAM" id="SSF54236">
    <property type="entry name" value="Ubiquitin-like"/>
    <property type="match status" value="1"/>
</dbReference>
<dbReference type="GeneTree" id="ENSGT01150000287048"/>
<evidence type="ECO:0000313" key="3">
    <source>
        <dbReference type="Proteomes" id="UP000261560"/>
    </source>
</evidence>
<dbReference type="InterPro" id="IPR029071">
    <property type="entry name" value="Ubiquitin-like_domsf"/>
</dbReference>
<dbReference type="OMA" id="IYQVVVQ"/>
<name>A0A3B3DJ07_ORYME</name>
<keyword evidence="3" id="KW-1185">Reference proteome</keyword>
<accession>A0A3B3DJ07</accession>
<dbReference type="Pfam" id="PF00240">
    <property type="entry name" value="ubiquitin"/>
    <property type="match status" value="1"/>
</dbReference>
<evidence type="ECO:0000259" key="1">
    <source>
        <dbReference type="PROSITE" id="PS50053"/>
    </source>
</evidence>
<sequence>MEKKYWVEFRSMTGQKKEIYLCDTEEEMQKITVLQLKEKIDQQLPQYNREDLYLLYRGNRLDEDSKLLSEYGIQHNSLIQVVMSIRGGGCSPEAYKEYLEKCGKGDKKVDKKHMSMECLAGFKEDDLTHKEQKKSCSVS</sequence>
<reference evidence="2" key="1">
    <citation type="submission" date="2025-08" db="UniProtKB">
        <authorList>
            <consortium name="Ensembl"/>
        </authorList>
    </citation>
    <scope>IDENTIFICATION</scope>
</reference>
<protein>
    <recommendedName>
        <fullName evidence="1">Ubiquitin-like domain-containing protein</fullName>
    </recommendedName>
</protein>
<proteinExistence type="predicted"/>
<dbReference type="CDD" id="cd17039">
    <property type="entry name" value="Ubl_ubiquitin_like"/>
    <property type="match status" value="1"/>
</dbReference>
<dbReference type="PROSITE" id="PS50053">
    <property type="entry name" value="UBIQUITIN_2"/>
    <property type="match status" value="1"/>
</dbReference>
<evidence type="ECO:0000313" key="2">
    <source>
        <dbReference type="Ensembl" id="ENSOMEP00000030093.1"/>
    </source>
</evidence>